<keyword evidence="3" id="KW-1185">Reference proteome</keyword>
<dbReference type="InterPro" id="IPR003226">
    <property type="entry name" value="MYG1_exonuclease"/>
</dbReference>
<comment type="caution">
    <text evidence="2">The sequence shown here is derived from an EMBL/GenBank/DDBJ whole genome shotgun (WGS) entry which is preliminary data.</text>
</comment>
<dbReference type="AlphaFoldDB" id="A0A9P7VDL6"/>
<reference evidence="2" key="1">
    <citation type="submission" date="2021-03" db="EMBL/GenBank/DDBJ databases">
        <authorList>
            <person name="Palmer J.M."/>
        </authorList>
    </citation>
    <scope>NUCLEOTIDE SEQUENCE</scope>
    <source>
        <strain evidence="2">ARV_011</strain>
    </source>
</reference>
<protein>
    <submittedName>
        <fullName evidence="2">Uncharacterized protein</fullName>
    </submittedName>
</protein>
<dbReference type="Pfam" id="PF03690">
    <property type="entry name" value="MYG1_exonuc"/>
    <property type="match status" value="1"/>
</dbReference>
<name>A0A9P7VDL6_9ASCO</name>
<evidence type="ECO:0000256" key="1">
    <source>
        <dbReference type="ARBA" id="ARBA00010105"/>
    </source>
</evidence>
<organism evidence="2 3">
    <name type="scientific">Scheffersomyces spartinae</name>
    <dbReference type="NCBI Taxonomy" id="45513"/>
    <lineage>
        <taxon>Eukaryota</taxon>
        <taxon>Fungi</taxon>
        <taxon>Dikarya</taxon>
        <taxon>Ascomycota</taxon>
        <taxon>Saccharomycotina</taxon>
        <taxon>Pichiomycetes</taxon>
        <taxon>Debaryomycetaceae</taxon>
        <taxon>Scheffersomyces</taxon>
    </lineage>
</organism>
<proteinExistence type="inferred from homology"/>
<dbReference type="GO" id="GO:0005634">
    <property type="term" value="C:nucleus"/>
    <property type="evidence" value="ECO:0007669"/>
    <property type="project" value="TreeGrafter"/>
</dbReference>
<accession>A0A9P7VDL6</accession>
<dbReference type="PANTHER" id="PTHR11215">
    <property type="entry name" value="METAL DEPENDENT HYDROLASE - RELATED"/>
    <property type="match status" value="1"/>
</dbReference>
<dbReference type="Proteomes" id="UP000790833">
    <property type="component" value="Unassembled WGS sequence"/>
</dbReference>
<evidence type="ECO:0000313" key="3">
    <source>
        <dbReference type="Proteomes" id="UP000790833"/>
    </source>
</evidence>
<dbReference type="GO" id="GO:0005737">
    <property type="term" value="C:cytoplasm"/>
    <property type="evidence" value="ECO:0007669"/>
    <property type="project" value="TreeGrafter"/>
</dbReference>
<gene>
    <name evidence="2" type="ORF">KQ657_000017</name>
</gene>
<comment type="similarity">
    <text evidence="1">Belongs to the MYG1 family.</text>
</comment>
<dbReference type="OrthoDB" id="10265310at2759"/>
<sequence>MESNKRIKLDMKQVCTHSGSFHADESLAVYMLRLLPQWKDSKLVRSRDPAVWEESDIVIDVGGKYDGVKFFDHHQRGFEEVFGQGFVTKLSSAGLIYKHFGKEIISEITGVTDTKDLDLLYKKVYGEFIELLDANDNGINNYDASVEPKFKDKCITLPRLVSQLNPRWNESSTDADFDRQFGLSSELMGTSFVNYVVGLGKGWLPAKSIVSDAFDARFEIDPSGEILELSQFCPWKEHLYHVEKNNNKEGQTKFVIFADSSGKYRVATVSITSTLFEFRKGLPERLRGLRDEELSKESGIEQCIFVHASGFIGGTHTREGALALAKLGLAE</sequence>
<dbReference type="EMBL" id="JAHMUF010000001">
    <property type="protein sequence ID" value="KAG7196011.1"/>
    <property type="molecule type" value="Genomic_DNA"/>
</dbReference>
<evidence type="ECO:0000313" key="2">
    <source>
        <dbReference type="EMBL" id="KAG7196011.1"/>
    </source>
</evidence>
<dbReference type="RefSeq" id="XP_043051556.1">
    <property type="nucleotide sequence ID" value="XM_043190879.1"/>
</dbReference>
<dbReference type="PANTHER" id="PTHR11215:SF1">
    <property type="entry name" value="MYG1 EXONUCLEASE"/>
    <property type="match status" value="1"/>
</dbReference>
<dbReference type="GeneID" id="66113391"/>